<feature type="domain" description="Glycosyl transferase family 1" evidence="3">
    <location>
        <begin position="223"/>
        <end position="385"/>
    </location>
</feature>
<proteinExistence type="predicted"/>
<dbReference type="InterPro" id="IPR001296">
    <property type="entry name" value="Glyco_trans_1"/>
</dbReference>
<gene>
    <name evidence="4" type="primary">gtf1_2</name>
    <name evidence="4" type="ORF">CAGA_16270</name>
</gene>
<dbReference type="OrthoDB" id="9772485at2"/>
<sequence length="408" mass="46109">MKLLLLLTTSFPYDNGEEFLLNEVNYIKGFDKVLVCPCNLKKDSAVTKKLPDSISCYSLKISDSGKGAYASLLCKPYIWCELNHLWKSGSFTAAKAHEMLYFMKRAFEIYGALSKIEELRAADEVTIYSYWLFDAAAAGVLLAKDLKRQGKKVLQISRAHRFDIYNEFAKYNYIPMREFILSHIDRVLPCSASGTEYIRGQFPQYAEKIRPAFLGTSDHGENYGSRENGFHIVSCSFMVPVKRLHLIVEALQKADFPILWTHIGSGPLNDEIRAMASRLPSCVQTEWKGQMDNASIMDYYKTTAISAFVNVSASEGIPVSIMEISSFGVPVIATDVGGTGEAVITGENGYILPADFSPEMLLSRLRALKELPNGEYARLCQNARKLWNEKFNAQRNYEKFYKEISQWI</sequence>
<accession>A0A4Z0YEI7</accession>
<organism evidence="4 5">
    <name type="scientific">Caproiciproducens galactitolivorans</name>
    <dbReference type="NCBI Taxonomy" id="642589"/>
    <lineage>
        <taxon>Bacteria</taxon>
        <taxon>Bacillati</taxon>
        <taxon>Bacillota</taxon>
        <taxon>Clostridia</taxon>
        <taxon>Eubacteriales</taxon>
        <taxon>Acutalibacteraceae</taxon>
        <taxon>Caproiciproducens</taxon>
    </lineage>
</organism>
<protein>
    <submittedName>
        <fullName evidence="4">Glycosyltransferase Gtf1</fullName>
    </submittedName>
</protein>
<comment type="caution">
    <text evidence="4">The sequence shown here is derived from an EMBL/GenBank/DDBJ whole genome shotgun (WGS) entry which is preliminary data.</text>
</comment>
<dbReference type="Proteomes" id="UP000297714">
    <property type="component" value="Unassembled WGS sequence"/>
</dbReference>
<dbReference type="Pfam" id="PF00534">
    <property type="entry name" value="Glycos_transf_1"/>
    <property type="match status" value="1"/>
</dbReference>
<evidence type="ECO:0000256" key="2">
    <source>
        <dbReference type="ARBA" id="ARBA00022679"/>
    </source>
</evidence>
<name>A0A4Z0YEI7_9FIRM</name>
<dbReference type="EMBL" id="SRMQ01000007">
    <property type="protein sequence ID" value="TGJ76166.1"/>
    <property type="molecule type" value="Genomic_DNA"/>
</dbReference>
<reference evidence="4 5" key="1">
    <citation type="submission" date="2019-04" db="EMBL/GenBank/DDBJ databases">
        <authorList>
            <person name="Poehlein A."/>
            <person name="Bengelsdorf F.R."/>
            <person name="Duerre P."/>
            <person name="Daniel R."/>
        </authorList>
    </citation>
    <scope>NUCLEOTIDE SEQUENCE [LARGE SCALE GENOMIC DNA]</scope>
    <source>
        <strain evidence="4 5">BS-1</strain>
    </source>
</reference>
<evidence type="ECO:0000259" key="3">
    <source>
        <dbReference type="Pfam" id="PF00534"/>
    </source>
</evidence>
<keyword evidence="2 4" id="KW-0808">Transferase</keyword>
<evidence type="ECO:0000313" key="5">
    <source>
        <dbReference type="Proteomes" id="UP000297714"/>
    </source>
</evidence>
<dbReference type="RefSeq" id="WP_135659652.1">
    <property type="nucleotide sequence ID" value="NZ_JAJUFJ010000013.1"/>
</dbReference>
<dbReference type="SUPFAM" id="SSF53756">
    <property type="entry name" value="UDP-Glycosyltransferase/glycogen phosphorylase"/>
    <property type="match status" value="1"/>
</dbReference>
<keyword evidence="1" id="KW-0328">Glycosyltransferase</keyword>
<keyword evidence="5" id="KW-1185">Reference proteome</keyword>
<evidence type="ECO:0000256" key="1">
    <source>
        <dbReference type="ARBA" id="ARBA00022676"/>
    </source>
</evidence>
<dbReference type="PANTHER" id="PTHR12526:SF629">
    <property type="entry name" value="TEICHURONIC ACID BIOSYNTHESIS GLYCOSYLTRANSFERASE TUAH-RELATED"/>
    <property type="match status" value="1"/>
</dbReference>
<dbReference type="PANTHER" id="PTHR12526">
    <property type="entry name" value="GLYCOSYLTRANSFERASE"/>
    <property type="match status" value="1"/>
</dbReference>
<dbReference type="AlphaFoldDB" id="A0A4Z0YEI7"/>
<evidence type="ECO:0000313" key="4">
    <source>
        <dbReference type="EMBL" id="TGJ76166.1"/>
    </source>
</evidence>
<dbReference type="GO" id="GO:0016757">
    <property type="term" value="F:glycosyltransferase activity"/>
    <property type="evidence" value="ECO:0007669"/>
    <property type="project" value="UniProtKB-KW"/>
</dbReference>
<dbReference type="Gene3D" id="3.40.50.2000">
    <property type="entry name" value="Glycogen Phosphorylase B"/>
    <property type="match status" value="2"/>
</dbReference>